<comment type="caution">
    <text evidence="4">The sequence shown here is derived from an EMBL/GenBank/DDBJ whole genome shotgun (WGS) entry which is preliminary data.</text>
</comment>
<evidence type="ECO:0000256" key="1">
    <source>
        <dbReference type="SAM" id="MobiDB-lite"/>
    </source>
</evidence>
<dbReference type="EMBL" id="JBHSQO010000008">
    <property type="protein sequence ID" value="MFC6089675.1"/>
    <property type="molecule type" value="Genomic_DNA"/>
</dbReference>
<dbReference type="Proteomes" id="UP001596220">
    <property type="component" value="Unassembled WGS sequence"/>
</dbReference>
<dbReference type="InterPro" id="IPR037401">
    <property type="entry name" value="SnoaL-like"/>
</dbReference>
<dbReference type="InterPro" id="IPR032710">
    <property type="entry name" value="NTF2-like_dom_sf"/>
</dbReference>
<sequence>MNTTTRRSAGVFSAVVLAAVLGGAVAGAAPAPAPAPAPASVPVSAPGAHHDHAHRSTPIADEWAAAWNTNSPERMAALFTDTGSYTDHAFQATFTGKDGVAGWVANTHASIEDPRVEIVDAFRSGDRVAVRWEFSGTDIGSFAEHLPPTGKSFTVPVLTHFELKNGKIARCEDYYNLADLLRQVGLPSGVWTPPGA</sequence>
<dbReference type="SUPFAM" id="SSF54427">
    <property type="entry name" value="NTF2-like"/>
    <property type="match status" value="1"/>
</dbReference>
<dbReference type="InterPro" id="IPR006311">
    <property type="entry name" value="TAT_signal"/>
</dbReference>
<evidence type="ECO:0000313" key="5">
    <source>
        <dbReference type="Proteomes" id="UP001596220"/>
    </source>
</evidence>
<reference evidence="5" key="1">
    <citation type="journal article" date="2019" name="Int. J. Syst. Evol. Microbiol.">
        <title>The Global Catalogue of Microorganisms (GCM) 10K type strain sequencing project: providing services to taxonomists for standard genome sequencing and annotation.</title>
        <authorList>
            <consortium name="The Broad Institute Genomics Platform"/>
            <consortium name="The Broad Institute Genome Sequencing Center for Infectious Disease"/>
            <person name="Wu L."/>
            <person name="Ma J."/>
        </authorList>
    </citation>
    <scope>NUCLEOTIDE SEQUENCE [LARGE SCALE GENOMIC DNA]</scope>
    <source>
        <strain evidence="5">CGMCC 4.7246</strain>
    </source>
</reference>
<accession>A0ABW1P3K5</accession>
<gene>
    <name evidence="4" type="ORF">ACFP3R_10370</name>
</gene>
<dbReference type="Gene3D" id="3.10.450.50">
    <property type="match status" value="1"/>
</dbReference>
<feature type="chain" id="PRO_5045221048" evidence="2">
    <location>
        <begin position="29"/>
        <end position="196"/>
    </location>
</feature>
<organism evidence="4 5">
    <name type="scientific">Saccharothrix lopnurensis</name>
    <dbReference type="NCBI Taxonomy" id="1670621"/>
    <lineage>
        <taxon>Bacteria</taxon>
        <taxon>Bacillati</taxon>
        <taxon>Actinomycetota</taxon>
        <taxon>Actinomycetes</taxon>
        <taxon>Pseudonocardiales</taxon>
        <taxon>Pseudonocardiaceae</taxon>
        <taxon>Saccharothrix</taxon>
    </lineage>
</organism>
<dbReference type="PROSITE" id="PS51318">
    <property type="entry name" value="TAT"/>
    <property type="match status" value="1"/>
</dbReference>
<proteinExistence type="predicted"/>
<keyword evidence="2" id="KW-0732">Signal</keyword>
<evidence type="ECO:0000313" key="4">
    <source>
        <dbReference type="EMBL" id="MFC6089675.1"/>
    </source>
</evidence>
<feature type="domain" description="SnoaL-like" evidence="3">
    <location>
        <begin position="61"/>
        <end position="170"/>
    </location>
</feature>
<evidence type="ECO:0000259" key="3">
    <source>
        <dbReference type="Pfam" id="PF12680"/>
    </source>
</evidence>
<protein>
    <submittedName>
        <fullName evidence="4">Ester cyclase</fullName>
    </submittedName>
</protein>
<dbReference type="PANTHER" id="PTHR38436:SF1">
    <property type="entry name" value="ESTER CYCLASE"/>
    <property type="match status" value="1"/>
</dbReference>
<feature type="signal peptide" evidence="2">
    <location>
        <begin position="1"/>
        <end position="28"/>
    </location>
</feature>
<dbReference type="RefSeq" id="WP_380635024.1">
    <property type="nucleotide sequence ID" value="NZ_JBHSQO010000008.1"/>
</dbReference>
<keyword evidence="5" id="KW-1185">Reference proteome</keyword>
<dbReference type="Pfam" id="PF12680">
    <property type="entry name" value="SnoaL_2"/>
    <property type="match status" value="1"/>
</dbReference>
<name>A0ABW1P3K5_9PSEU</name>
<dbReference type="InterPro" id="IPR009959">
    <property type="entry name" value="Cyclase_SnoaL-like"/>
</dbReference>
<evidence type="ECO:0000256" key="2">
    <source>
        <dbReference type="SAM" id="SignalP"/>
    </source>
</evidence>
<dbReference type="PANTHER" id="PTHR38436">
    <property type="entry name" value="POLYKETIDE CYCLASE SNOAL-LIKE DOMAIN"/>
    <property type="match status" value="1"/>
</dbReference>
<feature type="region of interest" description="Disordered" evidence="1">
    <location>
        <begin position="28"/>
        <end position="55"/>
    </location>
</feature>